<feature type="transmembrane region" description="Helical" evidence="2">
    <location>
        <begin position="190"/>
        <end position="216"/>
    </location>
</feature>
<keyword evidence="4" id="KW-1185">Reference proteome</keyword>
<keyword evidence="2" id="KW-0472">Membrane</keyword>
<gene>
    <name evidence="3" type="ORF">GCM10010468_61090</name>
</gene>
<evidence type="ECO:0008006" key="5">
    <source>
        <dbReference type="Google" id="ProtNLM"/>
    </source>
</evidence>
<proteinExistence type="predicted"/>
<feature type="region of interest" description="Disordered" evidence="1">
    <location>
        <begin position="155"/>
        <end position="186"/>
    </location>
</feature>
<evidence type="ECO:0000256" key="1">
    <source>
        <dbReference type="SAM" id="MobiDB-lite"/>
    </source>
</evidence>
<name>A0ABP6QH79_9ACTN</name>
<keyword evidence="2" id="KW-0812">Transmembrane</keyword>
<evidence type="ECO:0000313" key="3">
    <source>
        <dbReference type="EMBL" id="GAA3230553.1"/>
    </source>
</evidence>
<dbReference type="EMBL" id="BAAAUV010000020">
    <property type="protein sequence ID" value="GAA3230553.1"/>
    <property type="molecule type" value="Genomic_DNA"/>
</dbReference>
<keyword evidence="2" id="KW-1133">Transmembrane helix</keyword>
<comment type="caution">
    <text evidence="3">The sequence shown here is derived from an EMBL/GenBank/DDBJ whole genome shotgun (WGS) entry which is preliminary data.</text>
</comment>
<protein>
    <recommendedName>
        <fullName evidence="5">DUF4350 domain-containing protein</fullName>
    </recommendedName>
</protein>
<evidence type="ECO:0000313" key="4">
    <source>
        <dbReference type="Proteomes" id="UP001501237"/>
    </source>
</evidence>
<organism evidence="3 4">
    <name type="scientific">Actinocorallia longicatena</name>
    <dbReference type="NCBI Taxonomy" id="111803"/>
    <lineage>
        <taxon>Bacteria</taxon>
        <taxon>Bacillati</taxon>
        <taxon>Actinomycetota</taxon>
        <taxon>Actinomycetes</taxon>
        <taxon>Streptosporangiales</taxon>
        <taxon>Thermomonosporaceae</taxon>
        <taxon>Actinocorallia</taxon>
    </lineage>
</organism>
<dbReference type="Proteomes" id="UP001501237">
    <property type="component" value="Unassembled WGS sequence"/>
</dbReference>
<sequence length="394" mass="41347">MVALGVVLLSAGPAAAEDPPHAGLRLDRVARALAHDPLFVDDDLADVVTGPDRDRIRAAMKTAAADLGVPVYVALLPNPRASESQGRGELFLQGVHDRSHADGLYLTADEDAGISGVAYGVPRDLDYDVLHGDQTGPADDRAPFADLTTRIEGTLALASDSPAGPPETPRSYSGASPFGQEDSPPREPEFWAPFLIGALLAGPFGALGLWVIFLLARAVRRRPAAPPRPPRSPGVRELRALAARELEALGDLLPPADDAPGRRAAMEAYDAAVLLSDEVGARPGRHDDEAALDLIGVVVLAVQGRTVLSEGRTAPRPACQVNPLHGAGTRGKQIPGVPKGKVCADCAALPLRQLRQRVLTLPGGRPYHVVPGRFRDGFGGSALAKRVLESLGVD</sequence>
<accession>A0ABP6QH79</accession>
<evidence type="ECO:0000256" key="2">
    <source>
        <dbReference type="SAM" id="Phobius"/>
    </source>
</evidence>
<reference evidence="4" key="1">
    <citation type="journal article" date="2019" name="Int. J. Syst. Evol. Microbiol.">
        <title>The Global Catalogue of Microorganisms (GCM) 10K type strain sequencing project: providing services to taxonomists for standard genome sequencing and annotation.</title>
        <authorList>
            <consortium name="The Broad Institute Genomics Platform"/>
            <consortium name="The Broad Institute Genome Sequencing Center for Infectious Disease"/>
            <person name="Wu L."/>
            <person name="Ma J."/>
        </authorList>
    </citation>
    <scope>NUCLEOTIDE SEQUENCE [LARGE SCALE GENOMIC DNA]</scope>
    <source>
        <strain evidence="4">JCM 9377</strain>
    </source>
</reference>